<dbReference type="Pfam" id="PF01636">
    <property type="entry name" value="APH"/>
    <property type="match status" value="1"/>
</dbReference>
<dbReference type="PANTHER" id="PTHR21064:SF1">
    <property type="entry name" value="HYDROXYLYSINE KINASE"/>
    <property type="match status" value="1"/>
</dbReference>
<evidence type="ECO:0000256" key="4">
    <source>
        <dbReference type="ARBA" id="ARBA00022679"/>
    </source>
</evidence>
<dbReference type="InterPro" id="IPR011993">
    <property type="entry name" value="PH-like_dom_sf"/>
</dbReference>
<evidence type="ECO:0000256" key="11">
    <source>
        <dbReference type="PROSITE-ProRule" id="PRU00191"/>
    </source>
</evidence>
<keyword evidence="16" id="KW-1185">Reference proteome</keyword>
<keyword evidence="5" id="KW-0418">Kinase</keyword>
<feature type="domain" description="PID" evidence="13">
    <location>
        <begin position="283"/>
        <end position="442"/>
    </location>
</feature>
<evidence type="ECO:0000256" key="12">
    <source>
        <dbReference type="SAM" id="MobiDB-lite"/>
    </source>
</evidence>
<dbReference type="EC" id="2.7.1.81" evidence="9"/>
<evidence type="ECO:0000256" key="6">
    <source>
        <dbReference type="ARBA" id="ARBA00022999"/>
    </source>
</evidence>
<dbReference type="SUPFAM" id="SSF50729">
    <property type="entry name" value="PH domain-like"/>
    <property type="match status" value="1"/>
</dbReference>
<dbReference type="PROSITE" id="PS01179">
    <property type="entry name" value="PID"/>
    <property type="match status" value="1"/>
</dbReference>
<dbReference type="SMART" id="SM00252">
    <property type="entry name" value="SH2"/>
    <property type="match status" value="1"/>
</dbReference>
<evidence type="ECO:0000256" key="1">
    <source>
        <dbReference type="ARBA" id="ARBA00004496"/>
    </source>
</evidence>
<dbReference type="PRINTS" id="PR00629">
    <property type="entry name" value="SHCPIDOMAIN"/>
</dbReference>
<dbReference type="SMART" id="SM00462">
    <property type="entry name" value="PTB"/>
    <property type="match status" value="1"/>
</dbReference>
<reference evidence="15 16" key="1">
    <citation type="submission" date="2020-10" db="EMBL/GenBank/DDBJ databases">
        <authorList>
            <person name="Klimov P.B."/>
            <person name="Dyachkov S.M."/>
            <person name="Chetverikov P.E."/>
        </authorList>
    </citation>
    <scope>NUCLEOTIDE SEQUENCE [LARGE SCALE GENOMIC DNA]</scope>
    <source>
        <strain evidence="15">BMOC 18-1129-001#AD2665</strain>
        <tissue evidence="15">Entire mites</tissue>
    </source>
</reference>
<dbReference type="InterPro" id="IPR011009">
    <property type="entry name" value="Kinase-like_dom_sf"/>
</dbReference>
<dbReference type="InterPro" id="IPR036860">
    <property type="entry name" value="SH2_dom_sf"/>
</dbReference>
<dbReference type="InterPro" id="IPR050249">
    <property type="entry name" value="Pseudomonas-type_ThrB"/>
</dbReference>
<dbReference type="EMBL" id="JAIFTH010000026">
    <property type="protein sequence ID" value="KAG9511154.1"/>
    <property type="molecule type" value="Genomic_DNA"/>
</dbReference>
<dbReference type="Gene3D" id="3.90.1200.10">
    <property type="match status" value="1"/>
</dbReference>
<protein>
    <recommendedName>
        <fullName evidence="10">Hydroxylysine kinase</fullName>
        <ecNumber evidence="9">2.7.1.81</ecNumber>
    </recommendedName>
</protein>
<dbReference type="PANTHER" id="PTHR21064">
    <property type="entry name" value="AMINOGLYCOSIDE PHOSPHOTRANSFERASE DOMAIN-CONTAINING PROTEIN-RELATED"/>
    <property type="match status" value="1"/>
</dbReference>
<dbReference type="Proteomes" id="UP000825002">
    <property type="component" value="Unassembled WGS sequence"/>
</dbReference>
<feature type="region of interest" description="Disordered" evidence="12">
    <location>
        <begin position="471"/>
        <end position="490"/>
    </location>
</feature>
<dbReference type="InterPro" id="IPR006020">
    <property type="entry name" value="PTB/PI_dom"/>
</dbReference>
<evidence type="ECO:0000313" key="16">
    <source>
        <dbReference type="Proteomes" id="UP000825002"/>
    </source>
</evidence>
<dbReference type="PROSITE" id="PS50001">
    <property type="entry name" value="SH2"/>
    <property type="match status" value="1"/>
</dbReference>
<evidence type="ECO:0000256" key="3">
    <source>
        <dbReference type="ARBA" id="ARBA00022490"/>
    </source>
</evidence>
<accession>A0ABQ7SCL4</accession>
<evidence type="ECO:0000256" key="9">
    <source>
        <dbReference type="ARBA" id="ARBA00038873"/>
    </source>
</evidence>
<keyword evidence="6 11" id="KW-0727">SH2 domain</keyword>
<keyword evidence="3" id="KW-0963">Cytoplasm</keyword>
<evidence type="ECO:0000313" key="15">
    <source>
        <dbReference type="EMBL" id="KAG9511154.1"/>
    </source>
</evidence>
<evidence type="ECO:0000256" key="8">
    <source>
        <dbReference type="ARBA" id="ARBA00037368"/>
    </source>
</evidence>
<evidence type="ECO:0000259" key="14">
    <source>
        <dbReference type="PROSITE" id="PS50001"/>
    </source>
</evidence>
<evidence type="ECO:0000259" key="13">
    <source>
        <dbReference type="PROSITE" id="PS01179"/>
    </source>
</evidence>
<dbReference type="Gene3D" id="2.30.29.30">
    <property type="entry name" value="Pleckstrin-homology domain (PH domain)/Phosphotyrosine-binding domain (PTB)"/>
    <property type="match status" value="1"/>
</dbReference>
<evidence type="ECO:0000256" key="10">
    <source>
        <dbReference type="ARBA" id="ARBA00040505"/>
    </source>
</evidence>
<dbReference type="SUPFAM" id="SSF56112">
    <property type="entry name" value="Protein kinase-like (PK-like)"/>
    <property type="match status" value="1"/>
</dbReference>
<dbReference type="InterPro" id="IPR006019">
    <property type="entry name" value="PID_Shc-like"/>
</dbReference>
<dbReference type="InterPro" id="IPR002575">
    <property type="entry name" value="Aminoglycoside_PTrfase"/>
</dbReference>
<dbReference type="SUPFAM" id="SSF55550">
    <property type="entry name" value="SH2 domain"/>
    <property type="match status" value="1"/>
</dbReference>
<dbReference type="Gene3D" id="3.30.505.10">
    <property type="entry name" value="SH2 domain"/>
    <property type="match status" value="1"/>
</dbReference>
<feature type="domain" description="SH2" evidence="14">
    <location>
        <begin position="506"/>
        <end position="598"/>
    </location>
</feature>
<dbReference type="Pfam" id="PF00017">
    <property type="entry name" value="SH2"/>
    <property type="match status" value="1"/>
</dbReference>
<dbReference type="InterPro" id="IPR000980">
    <property type="entry name" value="SH2"/>
</dbReference>
<keyword evidence="4" id="KW-0808">Transferase</keyword>
<evidence type="ECO:0000256" key="2">
    <source>
        <dbReference type="ARBA" id="ARBA00006219"/>
    </source>
</evidence>
<feature type="non-terminal residue" evidence="15">
    <location>
        <position position="1"/>
    </location>
</feature>
<dbReference type="Pfam" id="PF00640">
    <property type="entry name" value="PID"/>
    <property type="match status" value="1"/>
</dbReference>
<evidence type="ECO:0000256" key="7">
    <source>
        <dbReference type="ARBA" id="ARBA00036820"/>
    </source>
</evidence>
<gene>
    <name evidence="15" type="primary">Shc2</name>
    <name evidence="15" type="ORF">GZH46_00287</name>
</gene>
<sequence>IIERVILYLDGDTHFKVPKLIRSVSGNYTEFLTLENDPSEPRAMRLSIYVPGILINDLPEITDHHLIELGEACAHITNKLQKFQCSGLIIKRKSFNWALINVVKLRHLFNCVTEPDFRSMVEKAVDTFEREVVMCQQKFKQQVIHGDLNEQNIIKCDNGTICFIDFNDINYGPAVFDIALMITYMMLIRPEALRLSTANLLLRGYAKHRTLERQDYDILPICIKARLCQSLVLGRYAHSKDPQNSYVLTTARNGWSALKSLSSISDEELEDDCQLESRENDAGCRTETRYIGCLEIKVSMASLFPDARREIALECINRLCEATGLKQPGRSKPNEEVATMLAEEPNLDHSGANVHINISSEHLDLTLADESSEVIVRHEMSNVSFASDTSDLVAYVAKDKKFGRACFVLECNNGNAKTILTTFARAFAKRSQQYINAKRAIRNGTLRTDRFSDVIFPNFINTDLIDFKSEVQDSPVQPSPPMSEITTNLDPDITEPIRQSVAEEDWFHGSGLSREQSEKLLHEDGDFLVRESILNPGQFVLTGIQKNKIYHLLLLDRNGVVRTKDQVFDSIKHLLNYHHAEGLPIVSAEGALYLRRGVSRRDS</sequence>
<evidence type="ECO:0000256" key="5">
    <source>
        <dbReference type="ARBA" id="ARBA00022777"/>
    </source>
</evidence>
<comment type="subcellular location">
    <subcellularLocation>
        <location evidence="1">Cytoplasm</location>
    </subcellularLocation>
</comment>
<name>A0ABQ7SCL4_9ACAR</name>
<proteinExistence type="inferred from homology"/>
<comment type="catalytic activity">
    <reaction evidence="7">
        <text>(5R)-5-hydroxy-L-lysine + GTP = (5R)-5-phosphooxy-L-lysine + GDP + H(+)</text>
        <dbReference type="Rhea" id="RHEA:19049"/>
        <dbReference type="ChEBI" id="CHEBI:15378"/>
        <dbReference type="ChEBI" id="CHEBI:37565"/>
        <dbReference type="ChEBI" id="CHEBI:57882"/>
        <dbReference type="ChEBI" id="CHEBI:58189"/>
        <dbReference type="ChEBI" id="CHEBI:58357"/>
        <dbReference type="EC" id="2.7.1.81"/>
    </reaction>
</comment>
<organism evidence="15 16">
    <name type="scientific">Fragariocoptes setiger</name>
    <dbReference type="NCBI Taxonomy" id="1670756"/>
    <lineage>
        <taxon>Eukaryota</taxon>
        <taxon>Metazoa</taxon>
        <taxon>Ecdysozoa</taxon>
        <taxon>Arthropoda</taxon>
        <taxon>Chelicerata</taxon>
        <taxon>Arachnida</taxon>
        <taxon>Acari</taxon>
        <taxon>Acariformes</taxon>
        <taxon>Trombidiformes</taxon>
        <taxon>Prostigmata</taxon>
        <taxon>Eupodina</taxon>
        <taxon>Eriophyoidea</taxon>
        <taxon>Phytoptidae</taxon>
        <taxon>Fragariocoptes</taxon>
    </lineage>
</organism>
<comment type="similarity">
    <text evidence="2">Belongs to the aminoglycoside phosphotransferase family.</text>
</comment>
<comment type="caution">
    <text evidence="15">The sequence shown here is derived from an EMBL/GenBank/DDBJ whole genome shotgun (WGS) entry which is preliminary data.</text>
</comment>
<comment type="function">
    <text evidence="8">Catalyzes the GTP-dependent phosphorylation of 5-hydroxy-L-lysine.</text>
</comment>